<keyword evidence="5 12" id="KW-0732">Signal</keyword>
<dbReference type="GO" id="GO:0042730">
    <property type="term" value="P:fibrinolysis"/>
    <property type="evidence" value="ECO:0007669"/>
    <property type="project" value="TreeGrafter"/>
</dbReference>
<dbReference type="STRING" id="7897.ENSLACP00000007010"/>
<keyword evidence="7" id="KW-0175">Coiled coil</keyword>
<evidence type="ECO:0000256" key="6">
    <source>
        <dbReference type="ARBA" id="ARBA00022837"/>
    </source>
</evidence>
<dbReference type="EMBL" id="AFYH01221262">
    <property type="status" value="NOT_ANNOTATED_CDS"/>
    <property type="molecule type" value="Genomic_DNA"/>
</dbReference>
<dbReference type="PROSITE" id="PS51406">
    <property type="entry name" value="FIBRINOGEN_C_2"/>
    <property type="match status" value="1"/>
</dbReference>
<evidence type="ECO:0000256" key="8">
    <source>
        <dbReference type="ARBA" id="ARBA00023084"/>
    </source>
</evidence>
<accession>H3ABI9</accession>
<reference evidence="14" key="2">
    <citation type="submission" date="2025-08" db="UniProtKB">
        <authorList>
            <consortium name="Ensembl"/>
        </authorList>
    </citation>
    <scope>IDENTIFICATION</scope>
</reference>
<gene>
    <name evidence="14" type="primary">FGG</name>
</gene>
<comment type="subcellular location">
    <subcellularLocation>
        <location evidence="1">Secreted</location>
    </subcellularLocation>
</comment>
<dbReference type="eggNOG" id="KOG2579">
    <property type="taxonomic scope" value="Eukaryota"/>
</dbReference>
<evidence type="ECO:0000256" key="5">
    <source>
        <dbReference type="ARBA" id="ARBA00022729"/>
    </source>
</evidence>
<dbReference type="GO" id="GO:0034116">
    <property type="term" value="P:positive regulation of heterotypic cell-cell adhesion"/>
    <property type="evidence" value="ECO:0007669"/>
    <property type="project" value="TreeGrafter"/>
</dbReference>
<name>H3ABI9_LATCH</name>
<dbReference type="InterPro" id="IPR020837">
    <property type="entry name" value="Fibrinogen_CS"/>
</dbReference>
<dbReference type="GO" id="GO:0070527">
    <property type="term" value="P:platelet aggregation"/>
    <property type="evidence" value="ECO:0007669"/>
    <property type="project" value="TreeGrafter"/>
</dbReference>
<dbReference type="Ensembl" id="ENSLACT00000007069.1">
    <property type="protein sequence ID" value="ENSLACP00000007010.1"/>
    <property type="gene ID" value="ENSLACG00000006224.1"/>
</dbReference>
<dbReference type="CDD" id="cd00087">
    <property type="entry name" value="FReD"/>
    <property type="match status" value="1"/>
</dbReference>
<dbReference type="PROSITE" id="PS00514">
    <property type="entry name" value="FIBRINOGEN_C_1"/>
    <property type="match status" value="1"/>
</dbReference>
<keyword evidence="4" id="KW-0479">Metal-binding</keyword>
<keyword evidence="9" id="KW-1015">Disulfide bond</keyword>
<dbReference type="InParanoid" id="H3ABI9"/>
<evidence type="ECO:0000259" key="13">
    <source>
        <dbReference type="PROSITE" id="PS51406"/>
    </source>
</evidence>
<dbReference type="SUPFAM" id="SSF58010">
    <property type="entry name" value="Fibrinogen coiled-coil and central regions"/>
    <property type="match status" value="1"/>
</dbReference>
<dbReference type="HOGENOM" id="CLU_038628_13_0_1"/>
<dbReference type="PANTHER" id="PTHR47221">
    <property type="entry name" value="FIBRINOGEN ALPHA CHAIN"/>
    <property type="match status" value="1"/>
</dbReference>
<dbReference type="GeneTree" id="ENSGT00940000158467"/>
<dbReference type="InterPro" id="IPR036056">
    <property type="entry name" value="Fibrinogen-like_C"/>
</dbReference>
<sequence length="376" mass="43102">TMGGLKSKTLIWLQLLLLLVSQGFAQYTPTARGDNCCILDNRFGEFCPTTCGVAKFFLQYKPDIDHQLEDIERSLAQISNFTTGTKNTIQHVRDESRARQKSSDDTYITKVRSMLDDVARYENTIVSQDSELLQLQGLHKSNEQLLHELRAHAVKLQENCNEPCKDTVEISEITGKDCQEVADKGAKESGLYFLKPLRSKDQFLVYCEIDELGNGWTVLQRRRDGSVDFFRNWIQYKEGFGYLSPKDTSEFWLGNEKTHLITTQSQIPYRLRITLKDWSDVTRNADYAVFKLGPEADKYRFTYAYFMEGEAGNAFDGVDFGDDASDKHFTSHNGMQFSTSDSDNDNYQGNCATQDRSGWWMNRCHAAHLNGRYYQG</sequence>
<feature type="domain" description="Fibrinogen C-terminal" evidence="13">
    <location>
        <begin position="169"/>
        <end position="376"/>
    </location>
</feature>
<dbReference type="AlphaFoldDB" id="H3ABI9"/>
<evidence type="ECO:0000256" key="10">
    <source>
        <dbReference type="ARBA" id="ARBA00023180"/>
    </source>
</evidence>
<proteinExistence type="predicted"/>
<keyword evidence="8" id="KW-0094">Blood coagulation</keyword>
<dbReference type="GO" id="GO:0005577">
    <property type="term" value="C:fibrinogen complex"/>
    <property type="evidence" value="ECO:0007669"/>
    <property type="project" value="InterPro"/>
</dbReference>
<dbReference type="GO" id="GO:0005201">
    <property type="term" value="F:extracellular matrix structural constituent"/>
    <property type="evidence" value="ECO:0007669"/>
    <property type="project" value="TreeGrafter"/>
</dbReference>
<evidence type="ECO:0000256" key="11">
    <source>
        <dbReference type="ARBA" id="ARBA00025974"/>
    </source>
</evidence>
<evidence type="ECO:0000313" key="14">
    <source>
        <dbReference type="Ensembl" id="ENSLACP00000007010.1"/>
    </source>
</evidence>
<dbReference type="GO" id="GO:0005102">
    <property type="term" value="F:signaling receptor binding"/>
    <property type="evidence" value="ECO:0007669"/>
    <property type="project" value="InterPro"/>
</dbReference>
<keyword evidence="2" id="KW-0964">Secreted</keyword>
<dbReference type="EMBL" id="AFYH01221263">
    <property type="status" value="NOT_ANNOTATED_CDS"/>
    <property type="molecule type" value="Genomic_DNA"/>
</dbReference>
<dbReference type="Pfam" id="PF08702">
    <property type="entry name" value="Fib_alpha"/>
    <property type="match status" value="1"/>
</dbReference>
<dbReference type="SMART" id="SM00186">
    <property type="entry name" value="FBG"/>
    <property type="match status" value="1"/>
</dbReference>
<keyword evidence="10" id="KW-0325">Glycoprotein</keyword>
<dbReference type="InterPro" id="IPR014716">
    <property type="entry name" value="Fibrinogen_a/b/g_C_1"/>
</dbReference>
<keyword evidence="3" id="KW-0356">Hemostasis</keyword>
<dbReference type="SUPFAM" id="SSF56496">
    <property type="entry name" value="Fibrinogen C-terminal domain-like"/>
    <property type="match status" value="1"/>
</dbReference>
<dbReference type="InterPro" id="IPR037579">
    <property type="entry name" value="FIB_ANG-like"/>
</dbReference>
<dbReference type="InterPro" id="IPR012290">
    <property type="entry name" value="Fibrinogen_a/b/g_coil_dom"/>
</dbReference>
<comment type="subunit">
    <text evidence="11">Heterohexamer; disulfide linked. Contains 2 sets of 3 non-identical chains (alpha, beta and gamma). The 2 heterotrimers are in head to head conformation with the N-termini in a small central domain.</text>
</comment>
<evidence type="ECO:0000256" key="4">
    <source>
        <dbReference type="ARBA" id="ARBA00022723"/>
    </source>
</evidence>
<feature type="chain" id="PRO_5003580120" evidence="12">
    <location>
        <begin position="26"/>
        <end position="376"/>
    </location>
</feature>
<dbReference type="GO" id="GO:0051258">
    <property type="term" value="P:protein polymerization"/>
    <property type="evidence" value="ECO:0007669"/>
    <property type="project" value="InterPro"/>
</dbReference>
<dbReference type="GO" id="GO:0072377">
    <property type="term" value="P:blood coagulation, common pathway"/>
    <property type="evidence" value="ECO:0007669"/>
    <property type="project" value="TreeGrafter"/>
</dbReference>
<evidence type="ECO:0000256" key="9">
    <source>
        <dbReference type="ARBA" id="ARBA00023157"/>
    </source>
</evidence>
<feature type="signal peptide" evidence="12">
    <location>
        <begin position="1"/>
        <end position="25"/>
    </location>
</feature>
<protein>
    <submittedName>
        <fullName evidence="14">Fibrinogen gamma chain</fullName>
    </submittedName>
</protein>
<dbReference type="SMART" id="SM01212">
    <property type="entry name" value="Fib_alpha"/>
    <property type="match status" value="1"/>
</dbReference>
<dbReference type="Gene3D" id="3.90.215.10">
    <property type="entry name" value="Gamma Fibrinogen, chain A, domain 1"/>
    <property type="match status" value="1"/>
</dbReference>
<dbReference type="Proteomes" id="UP000008672">
    <property type="component" value="Unassembled WGS sequence"/>
</dbReference>
<dbReference type="Bgee" id="ENSLACG00000006224">
    <property type="expression patterns" value="Expressed in chordate pharynx and 2 other cell types or tissues"/>
</dbReference>
<organism evidence="14 15">
    <name type="scientific">Latimeria chalumnae</name>
    <name type="common">Coelacanth</name>
    <dbReference type="NCBI Taxonomy" id="7897"/>
    <lineage>
        <taxon>Eukaryota</taxon>
        <taxon>Metazoa</taxon>
        <taxon>Chordata</taxon>
        <taxon>Craniata</taxon>
        <taxon>Vertebrata</taxon>
        <taxon>Euteleostomi</taxon>
        <taxon>Coelacanthiformes</taxon>
        <taxon>Coelacanthidae</taxon>
        <taxon>Latimeria</taxon>
    </lineage>
</organism>
<dbReference type="Gene3D" id="1.20.5.50">
    <property type="match status" value="1"/>
</dbReference>
<dbReference type="EMBL" id="AFYH01221261">
    <property type="status" value="NOT_ANNOTATED_CDS"/>
    <property type="molecule type" value="Genomic_DNA"/>
</dbReference>
<dbReference type="OMA" id="TYHNGMR"/>
<dbReference type="FunCoup" id="H3ABI9">
    <property type="interactions" value="127"/>
</dbReference>
<dbReference type="Pfam" id="PF00147">
    <property type="entry name" value="Fibrinogen_C"/>
    <property type="match status" value="1"/>
</dbReference>
<dbReference type="PANTHER" id="PTHR47221:SF9">
    <property type="entry name" value="FIBRINOGEN GAMMA CHAIN"/>
    <property type="match status" value="1"/>
</dbReference>
<evidence type="ECO:0000256" key="3">
    <source>
        <dbReference type="ARBA" id="ARBA00022696"/>
    </source>
</evidence>
<evidence type="ECO:0000256" key="1">
    <source>
        <dbReference type="ARBA" id="ARBA00004613"/>
    </source>
</evidence>
<dbReference type="InterPro" id="IPR002181">
    <property type="entry name" value="Fibrinogen_a/b/g_C_dom"/>
</dbReference>
<dbReference type="GO" id="GO:0030674">
    <property type="term" value="F:protein-macromolecule adaptor activity"/>
    <property type="evidence" value="ECO:0007669"/>
    <property type="project" value="TreeGrafter"/>
</dbReference>
<keyword evidence="6" id="KW-0106">Calcium</keyword>
<evidence type="ECO:0000256" key="12">
    <source>
        <dbReference type="SAM" id="SignalP"/>
    </source>
</evidence>
<evidence type="ECO:0000256" key="7">
    <source>
        <dbReference type="ARBA" id="ARBA00023054"/>
    </source>
</evidence>
<reference evidence="15" key="1">
    <citation type="submission" date="2011-08" db="EMBL/GenBank/DDBJ databases">
        <title>The draft genome of Latimeria chalumnae.</title>
        <authorList>
            <person name="Di Palma F."/>
            <person name="Alfoldi J."/>
            <person name="Johnson J."/>
            <person name="Berlin A."/>
            <person name="Gnerre S."/>
            <person name="Jaffe D."/>
            <person name="MacCallum I."/>
            <person name="Young S."/>
            <person name="Walker B.J."/>
            <person name="Lander E."/>
            <person name="Lindblad-Toh K."/>
        </authorList>
    </citation>
    <scope>NUCLEOTIDE SEQUENCE [LARGE SCALE GENOMIC DNA]</scope>
    <source>
        <strain evidence="15">Wild caught</strain>
    </source>
</reference>
<reference evidence="14" key="3">
    <citation type="submission" date="2025-09" db="UniProtKB">
        <authorList>
            <consortium name="Ensembl"/>
        </authorList>
    </citation>
    <scope>IDENTIFICATION</scope>
</reference>
<evidence type="ECO:0000256" key="2">
    <source>
        <dbReference type="ARBA" id="ARBA00022525"/>
    </source>
</evidence>
<evidence type="ECO:0000313" key="15">
    <source>
        <dbReference type="Proteomes" id="UP000008672"/>
    </source>
</evidence>
<keyword evidence="15" id="KW-1185">Reference proteome</keyword>
<dbReference type="FunFam" id="3.90.215.10:FF:000002">
    <property type="entry name" value="Fibrinogen gamma chain"/>
    <property type="match status" value="1"/>
</dbReference>
<dbReference type="Gene3D" id="4.10.530.10">
    <property type="entry name" value="Gamma-fibrinogen Carboxyl Terminal Fragment, domain 2"/>
    <property type="match status" value="1"/>
</dbReference>